<keyword evidence="2" id="KW-0489">Methyltransferase</keyword>
<evidence type="ECO:0000256" key="1">
    <source>
        <dbReference type="SAM" id="MobiDB-lite"/>
    </source>
</evidence>
<proteinExistence type="predicted"/>
<sequence length="261" mass="29448">MGISAIDVHLPEALRPWPTAHLRRLGRDFDGGYLVDARDLAQSDALLAMGIASDWSFEADFLRIRPTPLRAYDASMGERHFRNKMLRSLLHVHRPSRFSKRLRIWKDYKQFFVGDRVHIRKFVGHGPSDLYLSPEQILSEARSLGRKVFVKMDIEGAEYDCLQALIDHADQLSGLAVEFHDIGARCGELVDFVAQFPLRLVHLHPQNGAHVTRDGVPDLIELTFSSAAMQDAPEDGAALQLPHPLDCPGDPNQPDLRLSFR</sequence>
<accession>A0A318U378</accession>
<protein>
    <submittedName>
        <fullName evidence="2">Methyltransferase FkbM-like protein</fullName>
    </submittedName>
</protein>
<dbReference type="OrthoDB" id="6310850at2"/>
<dbReference type="AlphaFoldDB" id="A0A318U378"/>
<organism evidence="2 3">
    <name type="scientific">Rhodobacter viridis</name>
    <dbReference type="NCBI Taxonomy" id="1054202"/>
    <lineage>
        <taxon>Bacteria</taxon>
        <taxon>Pseudomonadati</taxon>
        <taxon>Pseudomonadota</taxon>
        <taxon>Alphaproteobacteria</taxon>
        <taxon>Rhodobacterales</taxon>
        <taxon>Rhodobacter group</taxon>
        <taxon>Rhodobacter</taxon>
    </lineage>
</organism>
<dbReference type="InterPro" id="IPR029063">
    <property type="entry name" value="SAM-dependent_MTases_sf"/>
</dbReference>
<name>A0A318U378_9RHOB</name>
<keyword evidence="2" id="KW-0808">Transferase</keyword>
<dbReference type="GO" id="GO:0008168">
    <property type="term" value="F:methyltransferase activity"/>
    <property type="evidence" value="ECO:0007669"/>
    <property type="project" value="UniProtKB-KW"/>
</dbReference>
<keyword evidence="3" id="KW-1185">Reference proteome</keyword>
<dbReference type="Proteomes" id="UP000247727">
    <property type="component" value="Unassembled WGS sequence"/>
</dbReference>
<gene>
    <name evidence="2" type="ORF">C8J30_101417</name>
</gene>
<dbReference type="EMBL" id="QJTK01000001">
    <property type="protein sequence ID" value="PYF13032.1"/>
    <property type="molecule type" value="Genomic_DNA"/>
</dbReference>
<dbReference type="GO" id="GO:0032259">
    <property type="term" value="P:methylation"/>
    <property type="evidence" value="ECO:0007669"/>
    <property type="project" value="UniProtKB-KW"/>
</dbReference>
<feature type="region of interest" description="Disordered" evidence="1">
    <location>
        <begin position="237"/>
        <end position="261"/>
    </location>
</feature>
<evidence type="ECO:0000313" key="2">
    <source>
        <dbReference type="EMBL" id="PYF13032.1"/>
    </source>
</evidence>
<dbReference type="SUPFAM" id="SSF53335">
    <property type="entry name" value="S-adenosyl-L-methionine-dependent methyltransferases"/>
    <property type="match status" value="1"/>
</dbReference>
<evidence type="ECO:0000313" key="3">
    <source>
        <dbReference type="Proteomes" id="UP000247727"/>
    </source>
</evidence>
<reference evidence="2 3" key="1">
    <citation type="submission" date="2018-06" db="EMBL/GenBank/DDBJ databases">
        <title>Genomic Encyclopedia of Type Strains, Phase III (KMG-III): the genomes of soil and plant-associated and newly described type strains.</title>
        <authorList>
            <person name="Whitman W."/>
        </authorList>
    </citation>
    <scope>NUCLEOTIDE SEQUENCE [LARGE SCALE GENOMIC DNA]</scope>
    <source>
        <strain evidence="2 3">JA737</strain>
    </source>
</reference>
<comment type="caution">
    <text evidence="2">The sequence shown here is derived from an EMBL/GenBank/DDBJ whole genome shotgun (WGS) entry which is preliminary data.</text>
</comment>